<dbReference type="PANTHER" id="PTHR43591">
    <property type="entry name" value="METHYLTRANSFERASE"/>
    <property type="match status" value="1"/>
</dbReference>
<proteinExistence type="inferred from homology"/>
<keyword evidence="4" id="KW-1185">Reference proteome</keyword>
<keyword evidence="3" id="KW-0808">Transferase</keyword>
<comment type="similarity">
    <text evidence="1">Belongs to the methyltransferase superfamily. LaeA methyltransferase family.</text>
</comment>
<dbReference type="GO" id="GO:0008168">
    <property type="term" value="F:methyltransferase activity"/>
    <property type="evidence" value="ECO:0007669"/>
    <property type="project" value="UniProtKB-KW"/>
</dbReference>
<evidence type="ECO:0000256" key="1">
    <source>
        <dbReference type="ARBA" id="ARBA00038158"/>
    </source>
</evidence>
<dbReference type="Proteomes" id="UP001286456">
    <property type="component" value="Unassembled WGS sequence"/>
</dbReference>
<organism evidence="3 4">
    <name type="scientific">Cercophora scortea</name>
    <dbReference type="NCBI Taxonomy" id="314031"/>
    <lineage>
        <taxon>Eukaryota</taxon>
        <taxon>Fungi</taxon>
        <taxon>Dikarya</taxon>
        <taxon>Ascomycota</taxon>
        <taxon>Pezizomycotina</taxon>
        <taxon>Sordariomycetes</taxon>
        <taxon>Sordariomycetidae</taxon>
        <taxon>Sordariales</taxon>
        <taxon>Lasiosphaeriaceae</taxon>
        <taxon>Cercophora</taxon>
    </lineage>
</organism>
<evidence type="ECO:0000256" key="2">
    <source>
        <dbReference type="SAM" id="MobiDB-lite"/>
    </source>
</evidence>
<evidence type="ECO:0000313" key="4">
    <source>
        <dbReference type="Proteomes" id="UP001286456"/>
    </source>
</evidence>
<keyword evidence="3" id="KW-0489">Methyltransferase</keyword>
<dbReference type="Pfam" id="PF13489">
    <property type="entry name" value="Methyltransf_23"/>
    <property type="match status" value="1"/>
</dbReference>
<name>A0AAE0IMW2_9PEZI</name>
<reference evidence="3" key="1">
    <citation type="journal article" date="2023" name="Mol. Phylogenet. Evol.">
        <title>Genome-scale phylogeny and comparative genomics of the fungal order Sordariales.</title>
        <authorList>
            <person name="Hensen N."/>
            <person name="Bonometti L."/>
            <person name="Westerberg I."/>
            <person name="Brannstrom I.O."/>
            <person name="Guillou S."/>
            <person name="Cros-Aarteil S."/>
            <person name="Calhoun S."/>
            <person name="Haridas S."/>
            <person name="Kuo A."/>
            <person name="Mondo S."/>
            <person name="Pangilinan J."/>
            <person name="Riley R."/>
            <person name="LaButti K."/>
            <person name="Andreopoulos B."/>
            <person name="Lipzen A."/>
            <person name="Chen C."/>
            <person name="Yan M."/>
            <person name="Daum C."/>
            <person name="Ng V."/>
            <person name="Clum A."/>
            <person name="Steindorff A."/>
            <person name="Ohm R.A."/>
            <person name="Martin F."/>
            <person name="Silar P."/>
            <person name="Natvig D.O."/>
            <person name="Lalanne C."/>
            <person name="Gautier V."/>
            <person name="Ament-Velasquez S.L."/>
            <person name="Kruys A."/>
            <person name="Hutchinson M.I."/>
            <person name="Powell A.J."/>
            <person name="Barry K."/>
            <person name="Miller A.N."/>
            <person name="Grigoriev I.V."/>
            <person name="Debuchy R."/>
            <person name="Gladieux P."/>
            <person name="Hiltunen Thoren M."/>
            <person name="Johannesson H."/>
        </authorList>
    </citation>
    <scope>NUCLEOTIDE SEQUENCE</scope>
    <source>
        <strain evidence="3">SMH4131-1</strain>
    </source>
</reference>
<dbReference type="SUPFAM" id="SSF53335">
    <property type="entry name" value="S-adenosyl-L-methionine-dependent methyltransferases"/>
    <property type="match status" value="1"/>
</dbReference>
<comment type="caution">
    <text evidence="3">The sequence shown here is derived from an EMBL/GenBank/DDBJ whole genome shotgun (WGS) entry which is preliminary data.</text>
</comment>
<gene>
    <name evidence="3" type="ORF">B0T19DRAFT_423673</name>
</gene>
<reference evidence="3" key="2">
    <citation type="submission" date="2023-06" db="EMBL/GenBank/DDBJ databases">
        <authorList>
            <consortium name="Lawrence Berkeley National Laboratory"/>
            <person name="Haridas S."/>
            <person name="Hensen N."/>
            <person name="Bonometti L."/>
            <person name="Westerberg I."/>
            <person name="Brannstrom I.O."/>
            <person name="Guillou S."/>
            <person name="Cros-Aarteil S."/>
            <person name="Calhoun S."/>
            <person name="Kuo A."/>
            <person name="Mondo S."/>
            <person name="Pangilinan J."/>
            <person name="Riley R."/>
            <person name="Labutti K."/>
            <person name="Andreopoulos B."/>
            <person name="Lipzen A."/>
            <person name="Chen C."/>
            <person name="Yanf M."/>
            <person name="Daum C."/>
            <person name="Ng V."/>
            <person name="Clum A."/>
            <person name="Steindorff A."/>
            <person name="Ohm R."/>
            <person name="Martin F."/>
            <person name="Silar P."/>
            <person name="Natvig D."/>
            <person name="Lalanne C."/>
            <person name="Gautier V."/>
            <person name="Ament-Velasquez S.L."/>
            <person name="Kruys A."/>
            <person name="Hutchinson M.I."/>
            <person name="Powell A.J."/>
            <person name="Barry K."/>
            <person name="Miller A.N."/>
            <person name="Grigoriev I.V."/>
            <person name="Debuchy R."/>
            <person name="Gladieux P."/>
            <person name="Thoren M.H."/>
            <person name="Johannesson H."/>
        </authorList>
    </citation>
    <scope>NUCLEOTIDE SEQUENCE</scope>
    <source>
        <strain evidence="3">SMH4131-1</strain>
    </source>
</reference>
<dbReference type="InterPro" id="IPR029063">
    <property type="entry name" value="SAM-dependent_MTases_sf"/>
</dbReference>
<dbReference type="AlphaFoldDB" id="A0AAE0IMW2"/>
<feature type="region of interest" description="Disordered" evidence="2">
    <location>
        <begin position="1"/>
        <end position="64"/>
    </location>
</feature>
<dbReference type="PANTHER" id="PTHR43591:SF105">
    <property type="entry name" value="METHYLTRANSFERASE DOMAIN-CONTAINING PROTEIN-RELATED"/>
    <property type="match status" value="1"/>
</dbReference>
<sequence length="369" mass="42006">MPADSPKHKSPRSSPRSAPRSVDVAETVDSAVSDMDDDVAVTTAPALEPDELESNESLIGDGDSAIGSFNSSTVSLREELILQVKEHGRQYQGYMEAKYVLPMDEQETERLDFQCHLVWLTLDKQQNWAPVKRLRRALDVGCGTGMWTIDFADAHPETEVLGVDLAAVQPECVPPNLAFEIDDLEQPWNFTNKFDFIHCQLMIGAFQDWPKFFKQSLEFLETDGYLEVHDIDFVIRCDDDTLPKDSALVRWHDYMHESAAAAGFPLDAIAHVPEMMKEAGFVDIVATPVKWPINTWPKDAKHKELGRWAQENFSWGCDSMSLALFTRVLGWSADEVHIFMALVRQDLRNRKMHAYWNFWVVYGRKPRTA</sequence>
<feature type="compositionally biased region" description="Low complexity" evidence="2">
    <location>
        <begin position="12"/>
        <end position="33"/>
    </location>
</feature>
<protein>
    <submittedName>
        <fullName evidence="3">S-adenosyl-L-methionine-dependent methyltransferase</fullName>
    </submittedName>
</protein>
<accession>A0AAE0IMW2</accession>
<evidence type="ECO:0000313" key="3">
    <source>
        <dbReference type="EMBL" id="KAK3328091.1"/>
    </source>
</evidence>
<dbReference type="Gene3D" id="3.40.50.150">
    <property type="entry name" value="Vaccinia Virus protein VP39"/>
    <property type="match status" value="1"/>
</dbReference>
<dbReference type="CDD" id="cd02440">
    <property type="entry name" value="AdoMet_MTases"/>
    <property type="match status" value="1"/>
</dbReference>
<dbReference type="GO" id="GO:0032259">
    <property type="term" value="P:methylation"/>
    <property type="evidence" value="ECO:0007669"/>
    <property type="project" value="UniProtKB-KW"/>
</dbReference>
<dbReference type="EMBL" id="JAUEPO010000003">
    <property type="protein sequence ID" value="KAK3328091.1"/>
    <property type="molecule type" value="Genomic_DNA"/>
</dbReference>